<dbReference type="Proteomes" id="UP000289340">
    <property type="component" value="Chromosome 13"/>
</dbReference>
<feature type="compositionally biased region" description="Basic and acidic residues" evidence="2">
    <location>
        <begin position="511"/>
        <end position="525"/>
    </location>
</feature>
<evidence type="ECO:0000313" key="4">
    <source>
        <dbReference type="Proteomes" id="UP000289340"/>
    </source>
</evidence>
<protein>
    <submittedName>
        <fullName evidence="3">Uncharacterized protein</fullName>
    </submittedName>
</protein>
<reference evidence="3 4" key="1">
    <citation type="submission" date="2018-09" db="EMBL/GenBank/DDBJ databases">
        <title>A high-quality reference genome of wild soybean provides a powerful tool to mine soybean genomes.</title>
        <authorList>
            <person name="Xie M."/>
            <person name="Chung C.Y.L."/>
            <person name="Li M.-W."/>
            <person name="Wong F.-L."/>
            <person name="Chan T.-F."/>
            <person name="Lam H.-M."/>
        </authorList>
    </citation>
    <scope>NUCLEOTIDE SEQUENCE [LARGE SCALE GENOMIC DNA]</scope>
    <source>
        <strain evidence="4">cv. W05</strain>
        <tissue evidence="3">Hypocotyl of etiolated seedlings</tissue>
    </source>
</reference>
<dbReference type="EMBL" id="QZWG01000013">
    <property type="protein sequence ID" value="RZB71200.1"/>
    <property type="molecule type" value="Genomic_DNA"/>
</dbReference>
<keyword evidence="4" id="KW-1185">Reference proteome</keyword>
<evidence type="ECO:0000313" key="3">
    <source>
        <dbReference type="EMBL" id="RZB71201.1"/>
    </source>
</evidence>
<comment type="caution">
    <text evidence="3">The sequence shown here is derived from an EMBL/GenBank/DDBJ whole genome shotgun (WGS) entry which is preliminary data.</text>
</comment>
<feature type="coiled-coil region" evidence="1">
    <location>
        <begin position="83"/>
        <end position="142"/>
    </location>
</feature>
<dbReference type="PANTHER" id="PTHR34778:SF6">
    <property type="entry name" value="SHUGOSHIN C-TERMINAL DOMAIN-CONTAINING PROTEIN"/>
    <property type="match status" value="1"/>
</dbReference>
<proteinExistence type="predicted"/>
<dbReference type="EMBL" id="QZWG01000013">
    <property type="protein sequence ID" value="RZB71201.1"/>
    <property type="molecule type" value="Genomic_DNA"/>
</dbReference>
<organism evidence="3 4">
    <name type="scientific">Glycine soja</name>
    <name type="common">Wild soybean</name>
    <dbReference type="NCBI Taxonomy" id="3848"/>
    <lineage>
        <taxon>Eukaryota</taxon>
        <taxon>Viridiplantae</taxon>
        <taxon>Streptophyta</taxon>
        <taxon>Embryophyta</taxon>
        <taxon>Tracheophyta</taxon>
        <taxon>Spermatophyta</taxon>
        <taxon>Magnoliopsida</taxon>
        <taxon>eudicotyledons</taxon>
        <taxon>Gunneridae</taxon>
        <taxon>Pentapetalae</taxon>
        <taxon>rosids</taxon>
        <taxon>fabids</taxon>
        <taxon>Fabales</taxon>
        <taxon>Fabaceae</taxon>
        <taxon>Papilionoideae</taxon>
        <taxon>50 kb inversion clade</taxon>
        <taxon>NPAAA clade</taxon>
        <taxon>indigoferoid/millettioid clade</taxon>
        <taxon>Phaseoleae</taxon>
        <taxon>Glycine</taxon>
        <taxon>Glycine subgen. Soja</taxon>
    </lineage>
</organism>
<feature type="compositionally biased region" description="Polar residues" evidence="2">
    <location>
        <begin position="22"/>
        <end position="31"/>
    </location>
</feature>
<dbReference type="Gramene" id="XM_028341021.1">
    <property type="protein sequence ID" value="XP_028196822.1"/>
    <property type="gene ID" value="LOC114381807"/>
</dbReference>
<feature type="region of interest" description="Disordered" evidence="2">
    <location>
        <begin position="1"/>
        <end position="33"/>
    </location>
</feature>
<sequence length="536" mass="61055">MEGRESKSSLTSQTEPRDNPHSRFSTPMQQHQSHEMVALKKAYADVILNTVKEAAGRVMVAERRALMFQQEHASSKEEALHMLMRLKQMMDAKTAEAEKASLEKQRKIDELEAQLNEAEDIITDLRAELKLVYLELEMARNNQVRPLSGQKSQNEKQAVTFQESAKPEISISSPHKELRCVTSCDVANKSLTMNVLDNKCCNAKQQTEQLRISNLEDSCGHDSDFASIITKSKEPELFRNGFTQRIHALEGNLLDEKLLKQDVHNQHYGKKLRIIAKDSNGQVAKYSALTEKMEIKKHIKHHKIPKRKIYSYFWSHFLSCKIHLNDNCKSSRVVCSLPSIKLSAISKWKRKRRRHPHLGMKSFAFRSCKPSFSLKQCPSVSDNKKCCEDEYDAKMKSVAPLTDVEPVLGTTGVTESVQAVNKFKLVEKAIEKDNELLNLEESAAQNLTGPSSDMKVEVFDVPSTNTDLEDAKAFEKNDRSASQVNDSRPLKYTFQRKRKKESLGNTDQNIDSEKRIVKRRLEDKQNGALEHQNLAS</sequence>
<accession>A0A445HC52</accession>
<evidence type="ECO:0000256" key="1">
    <source>
        <dbReference type="SAM" id="Coils"/>
    </source>
</evidence>
<dbReference type="AlphaFoldDB" id="A0A445HC52"/>
<dbReference type="Gramene" id="XM_028341023.1">
    <property type="protein sequence ID" value="XP_028196824.1"/>
    <property type="gene ID" value="LOC114381807"/>
</dbReference>
<feature type="compositionally biased region" description="Polar residues" evidence="2">
    <location>
        <begin position="145"/>
        <end position="163"/>
    </location>
</feature>
<evidence type="ECO:0000256" key="2">
    <source>
        <dbReference type="SAM" id="MobiDB-lite"/>
    </source>
</evidence>
<keyword evidence="1" id="KW-0175">Coiled coil</keyword>
<feature type="region of interest" description="Disordered" evidence="2">
    <location>
        <begin position="145"/>
        <end position="168"/>
    </location>
</feature>
<dbReference type="Gramene" id="XM_028341022.1">
    <property type="protein sequence ID" value="XP_028196823.1"/>
    <property type="gene ID" value="LOC114381807"/>
</dbReference>
<feature type="region of interest" description="Disordered" evidence="2">
    <location>
        <begin position="474"/>
        <end position="536"/>
    </location>
</feature>
<dbReference type="PANTHER" id="PTHR34778">
    <property type="entry name" value="OS02G0580700 PROTEIN"/>
    <property type="match status" value="1"/>
</dbReference>
<gene>
    <name evidence="3" type="ORF">D0Y65_035931</name>
</gene>
<name>A0A445HC52_GLYSO</name>